<organism evidence="1 2">
    <name type="scientific">Manihot esculenta</name>
    <name type="common">Cassava</name>
    <name type="synonym">Jatropha manihot</name>
    <dbReference type="NCBI Taxonomy" id="3983"/>
    <lineage>
        <taxon>Eukaryota</taxon>
        <taxon>Viridiplantae</taxon>
        <taxon>Streptophyta</taxon>
        <taxon>Embryophyta</taxon>
        <taxon>Tracheophyta</taxon>
        <taxon>Spermatophyta</taxon>
        <taxon>Magnoliopsida</taxon>
        <taxon>eudicotyledons</taxon>
        <taxon>Gunneridae</taxon>
        <taxon>Pentapetalae</taxon>
        <taxon>rosids</taxon>
        <taxon>fabids</taxon>
        <taxon>Malpighiales</taxon>
        <taxon>Euphorbiaceae</taxon>
        <taxon>Crotonoideae</taxon>
        <taxon>Manihoteae</taxon>
        <taxon>Manihot</taxon>
    </lineage>
</organism>
<gene>
    <name evidence="1" type="ORF">MANES_11G092050v8</name>
</gene>
<comment type="caution">
    <text evidence="1">The sequence shown here is derived from an EMBL/GenBank/DDBJ whole genome shotgun (WGS) entry which is preliminary data.</text>
</comment>
<evidence type="ECO:0000313" key="1">
    <source>
        <dbReference type="EMBL" id="KAG8643967.1"/>
    </source>
</evidence>
<dbReference type="EMBL" id="CM004397">
    <property type="protein sequence ID" value="KAG8643967.1"/>
    <property type="molecule type" value="Genomic_DNA"/>
</dbReference>
<proteinExistence type="predicted"/>
<dbReference type="Proteomes" id="UP000091857">
    <property type="component" value="Chromosome 11"/>
</dbReference>
<name>A0ACB7GUB5_MANES</name>
<keyword evidence="2" id="KW-1185">Reference proteome</keyword>
<sequence>MNEKQKSRNEKLDDYLRIFFSEARERKGESEFTGSVIVNFMIHNNGLEIITSSTTTYVYSPLKQERDKKRAS</sequence>
<reference evidence="2" key="1">
    <citation type="journal article" date="2016" name="Nat. Biotechnol.">
        <title>Sequencing wild and cultivated cassava and related species reveals extensive interspecific hybridization and genetic diversity.</title>
        <authorList>
            <person name="Bredeson J.V."/>
            <person name="Lyons J.B."/>
            <person name="Prochnik S.E."/>
            <person name="Wu G.A."/>
            <person name="Ha C.M."/>
            <person name="Edsinger-Gonzales E."/>
            <person name="Grimwood J."/>
            <person name="Schmutz J."/>
            <person name="Rabbi I.Y."/>
            <person name="Egesi C."/>
            <person name="Nauluvula P."/>
            <person name="Lebot V."/>
            <person name="Ndunguru J."/>
            <person name="Mkamilo G."/>
            <person name="Bart R.S."/>
            <person name="Setter T.L."/>
            <person name="Gleadow R.M."/>
            <person name="Kulakow P."/>
            <person name="Ferguson M.E."/>
            <person name="Rounsley S."/>
            <person name="Rokhsar D.S."/>
        </authorList>
    </citation>
    <scope>NUCLEOTIDE SEQUENCE [LARGE SCALE GENOMIC DNA]</scope>
    <source>
        <strain evidence="2">cv. AM560-2</strain>
    </source>
</reference>
<accession>A0ACB7GUB5</accession>
<evidence type="ECO:0000313" key="2">
    <source>
        <dbReference type="Proteomes" id="UP000091857"/>
    </source>
</evidence>
<protein>
    <submittedName>
        <fullName evidence="1">Uncharacterized protein</fullName>
    </submittedName>
</protein>